<dbReference type="AlphaFoldDB" id="H0WDR1"/>
<dbReference type="KEGG" id="cpoc:100722564"/>
<keyword evidence="1" id="KW-0732">Signal</keyword>
<dbReference type="InterPro" id="IPR031684">
    <property type="entry name" value="LLCFC1"/>
</dbReference>
<dbReference type="PANTHER" id="PTHR37348:SF1">
    <property type="entry name" value="SPERM-EGG FUSION PROTEIN LLCFC1"/>
    <property type="match status" value="1"/>
</dbReference>
<gene>
    <name evidence="2" type="primary">LOC100730566</name>
</gene>
<dbReference type="FunCoup" id="H0WDR1">
    <property type="interactions" value="1"/>
</dbReference>
<evidence type="ECO:0000313" key="3">
    <source>
        <dbReference type="Proteomes" id="UP000005447"/>
    </source>
</evidence>
<dbReference type="PANTHER" id="PTHR37348">
    <property type="entry name" value="LLLL AND CFNLAS MOTIF-CONTAINING PROTEIN 1"/>
    <property type="match status" value="1"/>
</dbReference>
<dbReference type="Pfam" id="PF15838">
    <property type="entry name" value="LLCFC1"/>
    <property type="match status" value="1"/>
</dbReference>
<organism evidence="2 3">
    <name type="scientific">Cavia porcellus</name>
    <name type="common">Guinea pig</name>
    <dbReference type="NCBI Taxonomy" id="10141"/>
    <lineage>
        <taxon>Eukaryota</taxon>
        <taxon>Metazoa</taxon>
        <taxon>Chordata</taxon>
        <taxon>Craniata</taxon>
        <taxon>Vertebrata</taxon>
        <taxon>Euteleostomi</taxon>
        <taxon>Mammalia</taxon>
        <taxon>Eutheria</taxon>
        <taxon>Euarchontoglires</taxon>
        <taxon>Glires</taxon>
        <taxon>Rodentia</taxon>
        <taxon>Hystricomorpha</taxon>
        <taxon>Caviidae</taxon>
        <taxon>Cavia</taxon>
    </lineage>
</organism>
<dbReference type="OMA" id="HFMASSV"/>
<feature type="chain" id="PRO_5011511348" evidence="1">
    <location>
        <begin position="34"/>
        <end position="111"/>
    </location>
</feature>
<dbReference type="GO" id="GO:0007342">
    <property type="term" value="P:fusion of sperm to egg plasma membrane involved in single fertilization"/>
    <property type="evidence" value="ECO:0007669"/>
    <property type="project" value="Ensembl"/>
</dbReference>
<keyword evidence="3" id="KW-1185">Reference proteome</keyword>
<dbReference type="EMBL" id="AAKN02015423">
    <property type="status" value="NOT_ANNOTATED_CDS"/>
    <property type="molecule type" value="Genomic_DNA"/>
</dbReference>
<dbReference type="Bgee" id="ENSCPOG00000021427">
    <property type="expression patterns" value="Expressed in testis and 2 other cell types or tissues"/>
</dbReference>
<reference evidence="3" key="1">
    <citation type="journal article" date="2011" name="Nature">
        <title>A high-resolution map of human evolutionary constraint using 29 mammals.</title>
        <authorList>
            <person name="Lindblad-Toh K."/>
            <person name="Garber M."/>
            <person name="Zuk O."/>
            <person name="Lin M.F."/>
            <person name="Parker B.J."/>
            <person name="Washietl S."/>
            <person name="Kheradpour P."/>
            <person name="Ernst J."/>
            <person name="Jordan G."/>
            <person name="Mauceli E."/>
            <person name="Ward L.D."/>
            <person name="Lowe C.B."/>
            <person name="Holloway A.K."/>
            <person name="Clamp M."/>
            <person name="Gnerre S."/>
            <person name="Alfoldi J."/>
            <person name="Beal K."/>
            <person name="Chang J."/>
            <person name="Clawson H."/>
            <person name="Cuff J."/>
            <person name="Di Palma F."/>
            <person name="Fitzgerald S."/>
            <person name="Flicek P."/>
            <person name="Guttman M."/>
            <person name="Hubisz M.J."/>
            <person name="Jaffe D.B."/>
            <person name="Jungreis I."/>
            <person name="Kent W.J."/>
            <person name="Kostka D."/>
            <person name="Lara M."/>
            <person name="Martins A.L."/>
            <person name="Massingham T."/>
            <person name="Moltke I."/>
            <person name="Raney B.J."/>
            <person name="Rasmussen M.D."/>
            <person name="Robinson J."/>
            <person name="Stark A."/>
            <person name="Vilella A.J."/>
            <person name="Wen J."/>
            <person name="Xie X."/>
            <person name="Zody M.C."/>
            <person name="Baldwin J."/>
            <person name="Bloom T."/>
            <person name="Chin C.W."/>
            <person name="Heiman D."/>
            <person name="Nicol R."/>
            <person name="Nusbaum C."/>
            <person name="Young S."/>
            <person name="Wilkinson J."/>
            <person name="Worley K.C."/>
            <person name="Kovar C.L."/>
            <person name="Muzny D.M."/>
            <person name="Gibbs R.A."/>
            <person name="Cree A."/>
            <person name="Dihn H.H."/>
            <person name="Fowler G."/>
            <person name="Jhangiani S."/>
            <person name="Joshi V."/>
            <person name="Lee S."/>
            <person name="Lewis L.R."/>
            <person name="Nazareth L.V."/>
            <person name="Okwuonu G."/>
            <person name="Santibanez J."/>
            <person name="Warren W.C."/>
            <person name="Mardis E.R."/>
            <person name="Weinstock G.M."/>
            <person name="Wilson R.K."/>
            <person name="Delehaunty K."/>
            <person name="Dooling D."/>
            <person name="Fronik C."/>
            <person name="Fulton L."/>
            <person name="Fulton B."/>
            <person name="Graves T."/>
            <person name="Minx P."/>
            <person name="Sodergren E."/>
            <person name="Birney E."/>
            <person name="Margulies E.H."/>
            <person name="Herrero J."/>
            <person name="Green E.D."/>
            <person name="Haussler D."/>
            <person name="Siepel A."/>
            <person name="Goldman N."/>
            <person name="Pollard K.S."/>
            <person name="Pedersen J.S."/>
            <person name="Lander E.S."/>
            <person name="Kellis M."/>
        </authorList>
    </citation>
    <scope>NUCLEOTIDE SEQUENCE [LARGE SCALE GENOMIC DNA]</scope>
    <source>
        <strain evidence="3">2N</strain>
    </source>
</reference>
<dbReference type="VEuPathDB" id="HostDB:ENSCPOG00000021427"/>
<evidence type="ECO:0000256" key="1">
    <source>
        <dbReference type="SAM" id="SignalP"/>
    </source>
</evidence>
<dbReference type="GeneTree" id="ENSGT00390000018785"/>
<feature type="signal peptide" evidence="1">
    <location>
        <begin position="1"/>
        <end position="33"/>
    </location>
</feature>
<evidence type="ECO:0000313" key="2">
    <source>
        <dbReference type="Ensembl" id="ENSCPOP00000021134.2"/>
    </source>
</evidence>
<proteinExistence type="predicted"/>
<dbReference type="OrthoDB" id="9836289at2759"/>
<accession>H0WDR1</accession>
<sequence>MTSLGSQPHRAAFLAAILLLLLLLLLKVEVVNTEQGSPGPGEKSLEGKMPPAEQGQELYEEHFMASSVGEQWQEVDMAQQEDDITSETAGIQDYLFDLAFCFNLASIMLFL</sequence>
<dbReference type="InParanoid" id="H0WDR1"/>
<dbReference type="Proteomes" id="UP000005447">
    <property type="component" value="Unassembled WGS sequence"/>
</dbReference>
<reference evidence="2" key="3">
    <citation type="submission" date="2025-09" db="UniProtKB">
        <authorList>
            <consortium name="Ensembl"/>
        </authorList>
    </citation>
    <scope>IDENTIFICATION</scope>
    <source>
        <strain evidence="2">2N</strain>
    </source>
</reference>
<dbReference type="Ensembl" id="ENSCPOT00000024868.2">
    <property type="protein sequence ID" value="ENSCPOP00000021134.2"/>
    <property type="gene ID" value="ENSCPOG00000021427.2"/>
</dbReference>
<reference evidence="2" key="2">
    <citation type="submission" date="2025-08" db="UniProtKB">
        <authorList>
            <consortium name="Ensembl"/>
        </authorList>
    </citation>
    <scope>IDENTIFICATION</scope>
    <source>
        <strain evidence="2">2N</strain>
    </source>
</reference>
<dbReference type="HOGENOM" id="CLU_1969769_0_0_1"/>
<dbReference type="eggNOG" id="ENOG502SF8S">
    <property type="taxonomic scope" value="Eukaryota"/>
</dbReference>
<protein>
    <submittedName>
        <fullName evidence="2">LLLL and CFNLAS motif-containing protein 1-like</fullName>
    </submittedName>
</protein>
<name>H0WDR1_CAVPO</name>